<dbReference type="Gene3D" id="2.70.98.10">
    <property type="match status" value="1"/>
</dbReference>
<sequence length="294" mass="31831">MTDIPWMDAAIDGVSITKVRDLKALSIDIPGVEALLFVQGAHLAQWTPRGQKPVIFTSEATRLETGIPIRGGIPVIVPWFGPADKGLHGWARNLQWSLESVGQTDEGAVTVEFSLDNVDRGLYAESLSQKIFFTLGKELRIALTVKNTGSSPIDVEMALHAYWNVDARDLTVRGLDSGGIDRTDDDSSVPPGPLEPLTGQTIDRFYPFAGSITLRDWGNNRDIVISSPESVQAVAWNPGKAGAAASSDMLDDDWQKFICIEATRVRDYAVTLSASEEASLTLCAQVHPTPRAGS</sequence>
<dbReference type="Pfam" id="PF01263">
    <property type="entry name" value="Aldose_epim"/>
    <property type="match status" value="1"/>
</dbReference>
<dbReference type="GO" id="GO:0005975">
    <property type="term" value="P:carbohydrate metabolic process"/>
    <property type="evidence" value="ECO:0007669"/>
    <property type="project" value="InterPro"/>
</dbReference>
<proteinExistence type="inferred from homology"/>
<dbReference type="EC" id="5.1.3.15" evidence="4"/>
<evidence type="ECO:0000256" key="3">
    <source>
        <dbReference type="ARBA" id="ARBA00023235"/>
    </source>
</evidence>
<feature type="active site" evidence="5">
    <location>
        <position position="261"/>
    </location>
</feature>
<dbReference type="InterPro" id="IPR008183">
    <property type="entry name" value="Aldose_1/G6P_1-epimerase"/>
</dbReference>
<dbReference type="InterPro" id="IPR011013">
    <property type="entry name" value="Gal_mutarotase_sf_dom"/>
</dbReference>
<evidence type="ECO:0000313" key="6">
    <source>
        <dbReference type="EMBL" id="MSS83417.1"/>
    </source>
</evidence>
<gene>
    <name evidence="6" type="ORF">FYJ24_01285</name>
</gene>
<dbReference type="PANTHER" id="PTHR11122:SF13">
    <property type="entry name" value="GLUCOSE-6-PHOSPHATE 1-EPIMERASE"/>
    <property type="match status" value="1"/>
</dbReference>
<dbReference type="AlphaFoldDB" id="A0A6N7VNZ7"/>
<comment type="caution">
    <text evidence="6">The sequence shown here is derived from an EMBL/GenBank/DDBJ whole genome shotgun (WGS) entry which is preliminary data.</text>
</comment>
<evidence type="ECO:0000256" key="5">
    <source>
        <dbReference type="PIRSR" id="PIRSR016020-1"/>
    </source>
</evidence>
<evidence type="ECO:0000313" key="7">
    <source>
        <dbReference type="Proteomes" id="UP000470875"/>
    </source>
</evidence>
<dbReference type="InterPro" id="IPR025532">
    <property type="entry name" value="G6P_1-epimerase"/>
</dbReference>
<organism evidence="6 7">
    <name type="scientific">Scrofimicrobium canadense</name>
    <dbReference type="NCBI Taxonomy" id="2652290"/>
    <lineage>
        <taxon>Bacteria</taxon>
        <taxon>Bacillati</taxon>
        <taxon>Actinomycetota</taxon>
        <taxon>Actinomycetes</taxon>
        <taxon>Actinomycetales</taxon>
        <taxon>Actinomycetaceae</taxon>
        <taxon>Scrofimicrobium</taxon>
    </lineage>
</organism>
<dbReference type="SUPFAM" id="SSF74650">
    <property type="entry name" value="Galactose mutarotase-like"/>
    <property type="match status" value="1"/>
</dbReference>
<accession>A0A6N7VNZ7</accession>
<keyword evidence="3 4" id="KW-0413">Isomerase</keyword>
<dbReference type="GO" id="GO:0047938">
    <property type="term" value="F:glucose-6-phosphate 1-epimerase activity"/>
    <property type="evidence" value="ECO:0007669"/>
    <property type="project" value="UniProtKB-UniRule"/>
</dbReference>
<evidence type="ECO:0000256" key="4">
    <source>
        <dbReference type="PIRNR" id="PIRNR016020"/>
    </source>
</evidence>
<comment type="catalytic activity">
    <reaction evidence="1">
        <text>alpha-D-glucose 6-phosphate = beta-D-glucose 6-phosphate</text>
        <dbReference type="Rhea" id="RHEA:16249"/>
        <dbReference type="ChEBI" id="CHEBI:58225"/>
        <dbReference type="ChEBI" id="CHEBI:58247"/>
        <dbReference type="EC" id="5.1.3.15"/>
    </reaction>
</comment>
<dbReference type="PIRSF" id="PIRSF016020">
    <property type="entry name" value="PHexose_mutarotase"/>
    <property type="match status" value="1"/>
</dbReference>
<dbReference type="EMBL" id="VULO01000001">
    <property type="protein sequence ID" value="MSS83417.1"/>
    <property type="molecule type" value="Genomic_DNA"/>
</dbReference>
<dbReference type="PANTHER" id="PTHR11122">
    <property type="entry name" value="APOSPORY-ASSOCIATED PROTEIN C-RELATED"/>
    <property type="match status" value="1"/>
</dbReference>
<evidence type="ECO:0000256" key="2">
    <source>
        <dbReference type="ARBA" id="ARBA00005866"/>
    </source>
</evidence>
<protein>
    <recommendedName>
        <fullName evidence="4">Putative glucose-6-phosphate 1-epimerase</fullName>
        <ecNumber evidence="4">5.1.3.15</ecNumber>
    </recommendedName>
</protein>
<dbReference type="InterPro" id="IPR014718">
    <property type="entry name" value="GH-type_carb-bd"/>
</dbReference>
<reference evidence="6 7" key="1">
    <citation type="submission" date="2019-08" db="EMBL/GenBank/DDBJ databases">
        <title>In-depth cultivation of the pig gut microbiome towards novel bacterial diversity and tailored functional studies.</title>
        <authorList>
            <person name="Wylensek D."/>
            <person name="Hitch T.C.A."/>
            <person name="Clavel T."/>
        </authorList>
    </citation>
    <scope>NUCLEOTIDE SEQUENCE [LARGE SCALE GENOMIC DNA]</scope>
    <source>
        <strain evidence="6 7">WB03_NA08</strain>
    </source>
</reference>
<dbReference type="Proteomes" id="UP000470875">
    <property type="component" value="Unassembled WGS sequence"/>
</dbReference>
<comment type="similarity">
    <text evidence="2 4">Belongs to the glucose-6-phosphate 1-epimerase family.</text>
</comment>
<feature type="active site" evidence="5">
    <location>
        <position position="160"/>
    </location>
</feature>
<keyword evidence="7" id="KW-1185">Reference proteome</keyword>
<dbReference type="RefSeq" id="WP_154542802.1">
    <property type="nucleotide sequence ID" value="NZ_VULO01000001.1"/>
</dbReference>
<dbReference type="GO" id="GO:0030246">
    <property type="term" value="F:carbohydrate binding"/>
    <property type="evidence" value="ECO:0007669"/>
    <property type="project" value="UniProtKB-UniRule"/>
</dbReference>
<evidence type="ECO:0000256" key="1">
    <source>
        <dbReference type="ARBA" id="ARBA00001096"/>
    </source>
</evidence>
<name>A0A6N7VNZ7_9ACTO</name>